<accession>A0ABV9GZB6</accession>
<dbReference type="Pfam" id="PF07929">
    <property type="entry name" value="PRiA4_ORF3"/>
    <property type="match status" value="1"/>
</dbReference>
<protein>
    <recommendedName>
        <fullName evidence="1">Plasmid pRiA4b Orf3-like domain-containing protein</fullName>
    </recommendedName>
</protein>
<dbReference type="RefSeq" id="WP_377726073.1">
    <property type="nucleotide sequence ID" value="NZ_JBHSEW010000008.1"/>
</dbReference>
<evidence type="ECO:0000313" key="3">
    <source>
        <dbReference type="Proteomes" id="UP001595967"/>
    </source>
</evidence>
<dbReference type="Proteomes" id="UP001595967">
    <property type="component" value="Unassembled WGS sequence"/>
</dbReference>
<sequence>MPPPAIRYAYQLHLQLQGVTPAVWRRLWILDSTPLAQLHRIVQAAFGWHQPLPFYFDIAGQRYGQPNPDEPDDPTMDARRYTLGQLQQHGPVPMLHVCGAQGAWLLRVRVEAVAPAATAPVVPDCIDGRHCPDGGTFDLANARLRVQALQAAPQPVAEPV</sequence>
<dbReference type="EMBL" id="JBHSEW010000008">
    <property type="protein sequence ID" value="MFC4622581.1"/>
    <property type="molecule type" value="Genomic_DNA"/>
</dbReference>
<evidence type="ECO:0000313" key="2">
    <source>
        <dbReference type="EMBL" id="MFC4622581.1"/>
    </source>
</evidence>
<comment type="caution">
    <text evidence="2">The sequence shown here is derived from an EMBL/GenBank/DDBJ whole genome shotgun (WGS) entry which is preliminary data.</text>
</comment>
<feature type="domain" description="Plasmid pRiA4b Orf3-like" evidence="1">
    <location>
        <begin position="9"/>
        <end position="132"/>
    </location>
</feature>
<reference evidence="3" key="1">
    <citation type="journal article" date="2019" name="Int. J. Syst. Evol. Microbiol.">
        <title>The Global Catalogue of Microorganisms (GCM) 10K type strain sequencing project: providing services to taxonomists for standard genome sequencing and annotation.</title>
        <authorList>
            <consortium name="The Broad Institute Genomics Platform"/>
            <consortium name="The Broad Institute Genome Sequencing Center for Infectious Disease"/>
            <person name="Wu L."/>
            <person name="Ma J."/>
        </authorList>
    </citation>
    <scope>NUCLEOTIDE SEQUENCE [LARGE SCALE GENOMIC DNA]</scope>
    <source>
        <strain evidence="3">JCM 11650</strain>
    </source>
</reference>
<evidence type="ECO:0000259" key="1">
    <source>
        <dbReference type="Pfam" id="PF07929"/>
    </source>
</evidence>
<organism evidence="2 3">
    <name type="scientific">Comamonas nitrativorans</name>
    <dbReference type="NCBI Taxonomy" id="108437"/>
    <lineage>
        <taxon>Bacteria</taxon>
        <taxon>Pseudomonadati</taxon>
        <taxon>Pseudomonadota</taxon>
        <taxon>Betaproteobacteria</taxon>
        <taxon>Burkholderiales</taxon>
        <taxon>Comamonadaceae</taxon>
        <taxon>Comamonas</taxon>
    </lineage>
</organism>
<gene>
    <name evidence="2" type="ORF">ACFO3A_10185</name>
</gene>
<proteinExistence type="predicted"/>
<dbReference type="PANTHER" id="PTHR41878">
    <property type="entry name" value="LEXA REPRESSOR-RELATED"/>
    <property type="match status" value="1"/>
</dbReference>
<dbReference type="InterPro" id="IPR012912">
    <property type="entry name" value="Plasmid_pRiA4b_Orf3-like"/>
</dbReference>
<dbReference type="InterPro" id="IPR024047">
    <property type="entry name" value="MM3350-like_sf"/>
</dbReference>
<keyword evidence="3" id="KW-1185">Reference proteome</keyword>
<dbReference type="Gene3D" id="3.10.290.30">
    <property type="entry name" value="MM3350-like"/>
    <property type="match status" value="1"/>
</dbReference>
<name>A0ABV9GZB6_9BURK</name>
<dbReference type="PANTHER" id="PTHR41878:SF1">
    <property type="entry name" value="TNPR PROTEIN"/>
    <property type="match status" value="1"/>
</dbReference>
<dbReference type="SUPFAM" id="SSF159941">
    <property type="entry name" value="MM3350-like"/>
    <property type="match status" value="1"/>
</dbReference>